<keyword evidence="2" id="KW-1185">Reference proteome</keyword>
<protein>
    <submittedName>
        <fullName evidence="1">Uncharacterized protein</fullName>
    </submittedName>
</protein>
<name>A0ABS8MZT2_9FLAO</name>
<evidence type="ECO:0000313" key="2">
    <source>
        <dbReference type="Proteomes" id="UP001430919"/>
    </source>
</evidence>
<dbReference type="Proteomes" id="UP001430919">
    <property type="component" value="Unassembled WGS sequence"/>
</dbReference>
<reference evidence="1" key="1">
    <citation type="submission" date="2021-11" db="EMBL/GenBank/DDBJ databases">
        <title>Description of novel Flavobacterium species.</title>
        <authorList>
            <person name="Saticioglu I.B."/>
            <person name="Ay H."/>
            <person name="Altun S."/>
            <person name="Duman M."/>
        </authorList>
    </citation>
    <scope>NUCLEOTIDE SEQUENCE</scope>
    <source>
        <strain evidence="1">F-65</strain>
    </source>
</reference>
<proteinExistence type="predicted"/>
<comment type="caution">
    <text evidence="1">The sequence shown here is derived from an EMBL/GenBank/DDBJ whole genome shotgun (WGS) entry which is preliminary data.</text>
</comment>
<sequence>MKNGKFASTSYSPKEYYMIVKNGIQTEYIESGQGLTLPWILKKVNIQEQ</sequence>
<accession>A0ABS8MZT2</accession>
<dbReference type="RefSeq" id="WP_229991102.1">
    <property type="nucleotide sequence ID" value="NZ_JAJJMO010000001.1"/>
</dbReference>
<evidence type="ECO:0000313" key="1">
    <source>
        <dbReference type="EMBL" id="MCC9074284.1"/>
    </source>
</evidence>
<gene>
    <name evidence="1" type="ORF">LNQ49_22075</name>
</gene>
<organism evidence="1 2">
    <name type="scientific">Flavobacterium pisciphilum</name>
    <dbReference type="NCBI Taxonomy" id="2893755"/>
    <lineage>
        <taxon>Bacteria</taxon>
        <taxon>Pseudomonadati</taxon>
        <taxon>Bacteroidota</taxon>
        <taxon>Flavobacteriia</taxon>
        <taxon>Flavobacteriales</taxon>
        <taxon>Flavobacteriaceae</taxon>
        <taxon>Flavobacterium</taxon>
    </lineage>
</organism>
<dbReference type="EMBL" id="JAJJMO010000001">
    <property type="protein sequence ID" value="MCC9074284.1"/>
    <property type="molecule type" value="Genomic_DNA"/>
</dbReference>